<dbReference type="RefSeq" id="WP_075609060.1">
    <property type="nucleotide sequence ID" value="NZ_CP052766.1"/>
</dbReference>
<sequence length="203" mass="22372">MQVSFKHDIASLTQDLKRIKESAIPKATVQALNRTATGVRTDAGKAISKETGIKVSDVRKELKVWKATKAKLKAEVNARTGSATNLIKFVTAANQKPNHFNSRRKLKSGKRGKYKAKGVKAKAWGKSKTYEGTFIGKGRTSGKLLVFTRTSDKRTPLKSVLGPSIRNTFDSQPMQKLLQKSASIRFNKDMAAAVKNQIRLATK</sequence>
<name>A0A6M4MBU1_9ALTE</name>
<dbReference type="AlphaFoldDB" id="A0A6M4MBU1"/>
<reference evidence="1 2" key="2">
    <citation type="submission" date="2020-04" db="EMBL/GenBank/DDBJ databases">
        <title>Complete genome sequence of Alteromonas pelagimontana 5.12T.</title>
        <authorList>
            <person name="Sinha R.K."/>
            <person name="Krishnan K.P."/>
            <person name="Kurian J.P."/>
        </authorList>
    </citation>
    <scope>NUCLEOTIDE SEQUENCE [LARGE SCALE GENOMIC DNA]</scope>
    <source>
        <strain evidence="1 2">5.12</strain>
    </source>
</reference>
<protein>
    <recommendedName>
        <fullName evidence="3">Phage tail protein</fullName>
    </recommendedName>
</protein>
<dbReference type="KEGG" id="apel:CA267_001795"/>
<gene>
    <name evidence="1" type="ORF">CA267_001795</name>
</gene>
<evidence type="ECO:0000313" key="2">
    <source>
        <dbReference type="Proteomes" id="UP000219285"/>
    </source>
</evidence>
<accession>A0A6M4MBU1</accession>
<dbReference type="Pfam" id="PF06763">
    <property type="entry name" value="Minor_tail_Z"/>
    <property type="match status" value="1"/>
</dbReference>
<proteinExistence type="predicted"/>
<dbReference type="InterPro" id="IPR010633">
    <property type="entry name" value="Phage_lambda_GpZ"/>
</dbReference>
<dbReference type="EMBL" id="CP052766">
    <property type="protein sequence ID" value="QJR79616.1"/>
    <property type="molecule type" value="Genomic_DNA"/>
</dbReference>
<reference evidence="2" key="1">
    <citation type="submission" date="2014-12" db="EMBL/GenBank/DDBJ databases">
        <title>Complete genome sequence of a multi-drug resistant Klebsiella pneumoniae.</title>
        <authorList>
            <person name="Hua X."/>
            <person name="Chen Q."/>
            <person name="Li X."/>
            <person name="Feng Y."/>
            <person name="Ruan Z."/>
            <person name="Yu Y."/>
        </authorList>
    </citation>
    <scope>NUCLEOTIDE SEQUENCE [LARGE SCALE GENOMIC DNA]</scope>
    <source>
        <strain evidence="2">5.12</strain>
    </source>
</reference>
<evidence type="ECO:0008006" key="3">
    <source>
        <dbReference type="Google" id="ProtNLM"/>
    </source>
</evidence>
<keyword evidence="2" id="KW-1185">Reference proteome</keyword>
<dbReference type="OrthoDB" id="5518677at2"/>
<evidence type="ECO:0000313" key="1">
    <source>
        <dbReference type="EMBL" id="QJR79616.1"/>
    </source>
</evidence>
<dbReference type="Proteomes" id="UP000219285">
    <property type="component" value="Chromosome"/>
</dbReference>
<organism evidence="1 2">
    <name type="scientific">Alteromonas pelagimontana</name>
    <dbReference type="NCBI Taxonomy" id="1858656"/>
    <lineage>
        <taxon>Bacteria</taxon>
        <taxon>Pseudomonadati</taxon>
        <taxon>Pseudomonadota</taxon>
        <taxon>Gammaproteobacteria</taxon>
        <taxon>Alteromonadales</taxon>
        <taxon>Alteromonadaceae</taxon>
        <taxon>Alteromonas/Salinimonas group</taxon>
        <taxon>Alteromonas</taxon>
    </lineage>
</organism>